<dbReference type="STRING" id="1111738.GCA_000427905_01899"/>
<feature type="transmembrane region" description="Helical" evidence="5">
    <location>
        <begin position="54"/>
        <end position="76"/>
    </location>
</feature>
<dbReference type="PANTHER" id="PTHR10361:SF28">
    <property type="entry name" value="P3 PROTEIN-RELATED"/>
    <property type="match status" value="1"/>
</dbReference>
<keyword evidence="4 5" id="KW-0472">Membrane</keyword>
<dbReference type="AlphaFoldDB" id="A0A2W4JFY3"/>
<reference evidence="6" key="1">
    <citation type="submission" date="2018-05" db="EMBL/GenBank/DDBJ databases">
        <authorList>
            <person name="Lanie J.A."/>
            <person name="Ng W.-L."/>
            <person name="Kazmierczak K.M."/>
            <person name="Andrzejewski T.M."/>
            <person name="Davidsen T.M."/>
            <person name="Wayne K.J."/>
            <person name="Tettelin H."/>
            <person name="Glass J.I."/>
            <person name="Rusch D."/>
            <person name="Podicherti R."/>
            <person name="Tsui H.-C.T."/>
            <person name="Winkler M.E."/>
        </authorList>
    </citation>
    <scope>NUCLEOTIDE SEQUENCE</scope>
    <source>
        <strain evidence="6">ZC4RG45</strain>
    </source>
</reference>
<organism evidence="6">
    <name type="scientific">Thermocrispum agreste</name>
    <dbReference type="NCBI Taxonomy" id="37925"/>
    <lineage>
        <taxon>Bacteria</taxon>
        <taxon>Bacillati</taxon>
        <taxon>Actinomycetota</taxon>
        <taxon>Actinomycetes</taxon>
        <taxon>Pseudonocardiales</taxon>
        <taxon>Pseudonocardiaceae</taxon>
        <taxon>Thermocrispum</taxon>
    </lineage>
</organism>
<feature type="transmembrane region" description="Helical" evidence="5">
    <location>
        <begin position="21"/>
        <end position="42"/>
    </location>
</feature>
<dbReference type="InterPro" id="IPR002657">
    <property type="entry name" value="BilAc:Na_symport/Acr3"/>
</dbReference>
<evidence type="ECO:0000256" key="3">
    <source>
        <dbReference type="ARBA" id="ARBA00022989"/>
    </source>
</evidence>
<dbReference type="Gene3D" id="1.20.1530.20">
    <property type="match status" value="1"/>
</dbReference>
<accession>A0A2W4JFY3</accession>
<sequence length="347" mass="35958">MASDSWRQVRVRRRTWSGVGRLQTLEGWVAVAGRWFALIVVVGGEGALRARERLAAGAPAVPWLLAVIMLGMGMTLRAGDFVVVAKRPWALLLGVAAQYVVMPLIGYGLAVVLGLSPELAAGMVLVGSAPGGTASNVMVYLSRGDTALSVAMTTVSTLLAPLLTPLLVLLLADEFLPVDAGGLFVSIVQIVIVPIVIGLLLRALVPSFVDRMLPALPLVSVTGITIVVMIVVGGSSATLLSVGLLVILAVVLHNGLGLLLGYGIAAACRVSVPSRRAISIEVGMQNSGLAAALATAHFSPVAALPSAIFSVWHNVSGSILASYWSRRGGVPATSDEDRENPVAEPES</sequence>
<protein>
    <submittedName>
        <fullName evidence="6">Bile acid:sodium symporter</fullName>
    </submittedName>
</protein>
<keyword evidence="3 5" id="KW-1133">Transmembrane helix</keyword>
<evidence type="ECO:0000256" key="2">
    <source>
        <dbReference type="ARBA" id="ARBA00022692"/>
    </source>
</evidence>
<gene>
    <name evidence="6" type="ORF">DIU77_10080</name>
</gene>
<keyword evidence="2 5" id="KW-0812">Transmembrane</keyword>
<feature type="transmembrane region" description="Helical" evidence="5">
    <location>
        <begin position="148"/>
        <end position="171"/>
    </location>
</feature>
<feature type="transmembrane region" description="Helical" evidence="5">
    <location>
        <begin position="239"/>
        <end position="268"/>
    </location>
</feature>
<dbReference type="EMBL" id="QGUI01000350">
    <property type="protein sequence ID" value="PZM96885.1"/>
    <property type="molecule type" value="Genomic_DNA"/>
</dbReference>
<dbReference type="Pfam" id="PF01758">
    <property type="entry name" value="SBF"/>
    <property type="match status" value="1"/>
</dbReference>
<proteinExistence type="predicted"/>
<evidence type="ECO:0000256" key="1">
    <source>
        <dbReference type="ARBA" id="ARBA00004141"/>
    </source>
</evidence>
<feature type="transmembrane region" description="Helical" evidence="5">
    <location>
        <begin position="213"/>
        <end position="233"/>
    </location>
</feature>
<evidence type="ECO:0000256" key="4">
    <source>
        <dbReference type="ARBA" id="ARBA00023136"/>
    </source>
</evidence>
<comment type="subcellular location">
    <subcellularLocation>
        <location evidence="1">Membrane</location>
        <topology evidence="1">Multi-pass membrane protein</topology>
    </subcellularLocation>
</comment>
<feature type="transmembrane region" description="Helical" evidence="5">
    <location>
        <begin position="183"/>
        <end position="201"/>
    </location>
</feature>
<dbReference type="InterPro" id="IPR004710">
    <property type="entry name" value="Bilac:Na_transpt"/>
</dbReference>
<name>A0A2W4JFY3_9PSEU</name>
<evidence type="ECO:0000256" key="5">
    <source>
        <dbReference type="SAM" id="Phobius"/>
    </source>
</evidence>
<comment type="caution">
    <text evidence="6">The sequence shown here is derived from an EMBL/GenBank/DDBJ whole genome shotgun (WGS) entry which is preliminary data.</text>
</comment>
<evidence type="ECO:0000313" key="6">
    <source>
        <dbReference type="EMBL" id="PZM96885.1"/>
    </source>
</evidence>
<dbReference type="GO" id="GO:0016020">
    <property type="term" value="C:membrane"/>
    <property type="evidence" value="ECO:0007669"/>
    <property type="project" value="UniProtKB-SubCell"/>
</dbReference>
<dbReference type="PANTHER" id="PTHR10361">
    <property type="entry name" value="SODIUM-BILE ACID COTRANSPORTER"/>
    <property type="match status" value="1"/>
</dbReference>
<feature type="transmembrane region" description="Helical" evidence="5">
    <location>
        <begin position="88"/>
        <end position="113"/>
    </location>
</feature>
<dbReference type="InterPro" id="IPR038770">
    <property type="entry name" value="Na+/solute_symporter_sf"/>
</dbReference>
<feature type="transmembrane region" description="Helical" evidence="5">
    <location>
        <begin position="119"/>
        <end position="141"/>
    </location>
</feature>